<evidence type="ECO:0000259" key="1">
    <source>
        <dbReference type="Pfam" id="PF13443"/>
    </source>
</evidence>
<dbReference type="Pfam" id="PF13443">
    <property type="entry name" value="HTH_26"/>
    <property type="match status" value="1"/>
</dbReference>
<dbReference type="InterPro" id="IPR001387">
    <property type="entry name" value="Cro/C1-type_HTH"/>
</dbReference>
<gene>
    <name evidence="2" type="ORF">DWY99_08950</name>
</gene>
<comment type="caution">
    <text evidence="2">The sequence shown here is derived from an EMBL/GenBank/DDBJ whole genome shotgun (WGS) entry which is preliminary data.</text>
</comment>
<dbReference type="Proteomes" id="UP000284751">
    <property type="component" value="Unassembled WGS sequence"/>
</dbReference>
<protein>
    <submittedName>
        <fullName evidence="2">XRE family transcriptional regulator</fullName>
    </submittedName>
</protein>
<dbReference type="AlphaFoldDB" id="A0A412AWD8"/>
<sequence>MFYNRSLREVLLMVSYDKLWKKLIDLKLKKKDLKDITGIGSTTMSKLTNNEPVSMTVMIKICIALKCNIGDVMDVVL</sequence>
<dbReference type="EMBL" id="QRTC01000033">
    <property type="protein sequence ID" value="RGQ39478.1"/>
    <property type="molecule type" value="Genomic_DNA"/>
</dbReference>
<dbReference type="SUPFAM" id="SSF47413">
    <property type="entry name" value="lambda repressor-like DNA-binding domains"/>
    <property type="match status" value="1"/>
</dbReference>
<organism evidence="2 3">
    <name type="scientific">[Clostridium] leptum</name>
    <dbReference type="NCBI Taxonomy" id="1535"/>
    <lineage>
        <taxon>Bacteria</taxon>
        <taxon>Bacillati</taxon>
        <taxon>Bacillota</taxon>
        <taxon>Clostridia</taxon>
        <taxon>Eubacteriales</taxon>
        <taxon>Oscillospiraceae</taxon>
        <taxon>Oscillospiraceae incertae sedis</taxon>
    </lineage>
</organism>
<reference evidence="2 3" key="1">
    <citation type="submission" date="2018-08" db="EMBL/GenBank/DDBJ databases">
        <title>A genome reference for cultivated species of the human gut microbiota.</title>
        <authorList>
            <person name="Zou Y."/>
            <person name="Xue W."/>
            <person name="Luo G."/>
        </authorList>
    </citation>
    <scope>NUCLEOTIDE SEQUENCE [LARGE SCALE GENOMIC DNA]</scope>
    <source>
        <strain evidence="2 3">AF28-26</strain>
    </source>
</reference>
<feature type="domain" description="HTH cro/C1-type" evidence="1">
    <location>
        <begin position="18"/>
        <end position="75"/>
    </location>
</feature>
<dbReference type="GO" id="GO:0003677">
    <property type="term" value="F:DNA binding"/>
    <property type="evidence" value="ECO:0007669"/>
    <property type="project" value="InterPro"/>
</dbReference>
<proteinExistence type="predicted"/>
<evidence type="ECO:0000313" key="3">
    <source>
        <dbReference type="Proteomes" id="UP000284751"/>
    </source>
</evidence>
<evidence type="ECO:0000313" key="2">
    <source>
        <dbReference type="EMBL" id="RGQ39478.1"/>
    </source>
</evidence>
<name>A0A412AWD8_9FIRM</name>
<dbReference type="InterPro" id="IPR010982">
    <property type="entry name" value="Lambda_DNA-bd_dom_sf"/>
</dbReference>
<accession>A0A412AWD8</accession>